<dbReference type="InterPro" id="IPR013332">
    <property type="entry name" value="KPR_N"/>
</dbReference>
<sequence length="306" mass="33898">MKTLVYGAGVLGSYLAHVLIQGGNDVTMLARGSRAEELKRDGLVIRHYFQLKTTTDPVKVISALEPEEHYDLIFVVMKFNDFPAVLPVLAANASSNIVLVGNNPEANDTQRSLEELSGNKKNIAFGFQLSGGRREKDRMISVRAGGQMVLGALDGPVPFQDMLVTSFAHTKYKLSFLEDIDTWLKSHIITILPMNLATFAVKGDVKILARNKKLLQQIITAMDEGFSVLETLGYTVVPAGQVKAVRSYHRLMYLFLKLYHRLPVARMIDGSVHELTALNSAFERLKQQGGVATPVWDELVAQNGER</sequence>
<dbReference type="SUPFAM" id="SSF51735">
    <property type="entry name" value="NAD(P)-binding Rossmann-fold domains"/>
    <property type="match status" value="1"/>
</dbReference>
<evidence type="ECO:0000259" key="1">
    <source>
        <dbReference type="Pfam" id="PF02558"/>
    </source>
</evidence>
<dbReference type="Pfam" id="PF02558">
    <property type="entry name" value="ApbA"/>
    <property type="match status" value="1"/>
</dbReference>
<protein>
    <submittedName>
        <fullName evidence="2">2-dehydropantoate 2-reductase</fullName>
    </submittedName>
</protein>
<evidence type="ECO:0000313" key="2">
    <source>
        <dbReference type="EMBL" id="SDI99829.1"/>
    </source>
</evidence>
<accession>A0A1G8Q4Z7</accession>
<evidence type="ECO:0000313" key="3">
    <source>
        <dbReference type="Proteomes" id="UP000199050"/>
    </source>
</evidence>
<dbReference type="AlphaFoldDB" id="A0A1G8Q4Z7"/>
<gene>
    <name evidence="2" type="ORF">SAMN05216192_110164</name>
</gene>
<dbReference type="STRING" id="1174501.SAMN05216192_110164"/>
<dbReference type="OrthoDB" id="9793586at2"/>
<proteinExistence type="predicted"/>
<dbReference type="EMBL" id="FNDX01000010">
    <property type="protein sequence ID" value="SDI99829.1"/>
    <property type="molecule type" value="Genomic_DNA"/>
</dbReference>
<feature type="domain" description="Ketopantoate reductase N-terminal" evidence="1">
    <location>
        <begin position="4"/>
        <end position="154"/>
    </location>
</feature>
<dbReference type="InterPro" id="IPR036291">
    <property type="entry name" value="NAD(P)-bd_dom_sf"/>
</dbReference>
<reference evidence="3" key="1">
    <citation type="submission" date="2016-10" db="EMBL/GenBank/DDBJ databases">
        <authorList>
            <person name="Varghese N."/>
            <person name="Submissions S."/>
        </authorList>
    </citation>
    <scope>NUCLEOTIDE SEQUENCE [LARGE SCALE GENOMIC DNA]</scope>
    <source>
        <strain evidence="3">CGMCC 1.11012</strain>
    </source>
</reference>
<name>A0A1G8Q4Z7_9BACL</name>
<organism evidence="2 3">
    <name type="scientific">Paenibacillus typhae</name>
    <dbReference type="NCBI Taxonomy" id="1174501"/>
    <lineage>
        <taxon>Bacteria</taxon>
        <taxon>Bacillati</taxon>
        <taxon>Bacillota</taxon>
        <taxon>Bacilli</taxon>
        <taxon>Bacillales</taxon>
        <taxon>Paenibacillaceae</taxon>
        <taxon>Paenibacillus</taxon>
    </lineage>
</organism>
<dbReference type="Gene3D" id="3.40.50.720">
    <property type="entry name" value="NAD(P)-binding Rossmann-like Domain"/>
    <property type="match status" value="1"/>
</dbReference>
<keyword evidence="3" id="KW-1185">Reference proteome</keyword>
<dbReference type="RefSeq" id="WP_090714321.1">
    <property type="nucleotide sequence ID" value="NZ_FNDX01000010.1"/>
</dbReference>
<dbReference type="Proteomes" id="UP000199050">
    <property type="component" value="Unassembled WGS sequence"/>
</dbReference>